<dbReference type="InterPro" id="IPR003593">
    <property type="entry name" value="AAA+_ATPase"/>
</dbReference>
<dbReference type="AlphaFoldDB" id="A0A1G2DW85"/>
<keyword evidence="7 8" id="KW-0238">DNA-binding</keyword>
<sequence length="451" mass="51927">MTNEELWQAVLAQTQLNISQANFATWFKNTEIISQKGGKITVLVPNSFAKEWLENKYNKTILKTLHELSEEIKEVKYIIGKSKLKIIETEKTPDVLPITNQLEFQEFQINKETNLNPRYTFDSFVVGPFNELPHAAAIAVSKKPGFIYNPLFIYGGVGLGKTHLLQAIGNEANKSFKKKRIKYISSEKFTSEVVSSIQNQKMEAFKAKYRDVDVLIIDDVQFLAGKEKTQEEFFNIFNVLYENNKQIIISSDRPPKAINALAERLRSRFEGGMIADISAPDFETRIAILKTKAQEKKIDFSDDVYQYIASVIQKNIRELEGALNRLIVHQKLNNQKPDLETTKTLFKNILSSPARLVTPKKIIQIVAEFYDLKDKDLLTASRKKEIVKPRQIAMYLLRKELKNSFPFIGRRFNGKDHTTAIHSYKKIVREIEIDKKLEEEIGLIKERVFSS</sequence>
<dbReference type="EMBL" id="MHLW01000022">
    <property type="protein sequence ID" value="OGZ17889.1"/>
    <property type="molecule type" value="Genomic_DNA"/>
</dbReference>
<dbReference type="GO" id="GO:0005737">
    <property type="term" value="C:cytoplasm"/>
    <property type="evidence" value="ECO:0007669"/>
    <property type="project" value="UniProtKB-SubCell"/>
</dbReference>
<dbReference type="InterPro" id="IPR013159">
    <property type="entry name" value="DnaA_C"/>
</dbReference>
<dbReference type="PANTHER" id="PTHR30050">
    <property type="entry name" value="CHROMOSOMAL REPLICATION INITIATOR PROTEIN DNAA"/>
    <property type="match status" value="1"/>
</dbReference>
<dbReference type="GO" id="GO:0006270">
    <property type="term" value="P:DNA replication initiation"/>
    <property type="evidence" value="ECO:0007669"/>
    <property type="project" value="UniProtKB-UniRule"/>
</dbReference>
<dbReference type="HAMAP" id="MF_00377">
    <property type="entry name" value="DnaA_bact"/>
    <property type="match status" value="1"/>
</dbReference>
<comment type="subcellular location">
    <subcellularLocation>
        <location evidence="8">Cytoplasm</location>
    </subcellularLocation>
</comment>
<evidence type="ECO:0000256" key="3">
    <source>
        <dbReference type="ARBA" id="ARBA00022705"/>
    </source>
</evidence>
<dbReference type="InterPro" id="IPR020591">
    <property type="entry name" value="Chromosome_initiator_DnaA-like"/>
</dbReference>
<dbReference type="InterPro" id="IPR013317">
    <property type="entry name" value="DnaA_dom"/>
</dbReference>
<dbReference type="Pfam" id="PF11638">
    <property type="entry name" value="DnaA_N"/>
    <property type="match status" value="1"/>
</dbReference>
<evidence type="ECO:0000256" key="11">
    <source>
        <dbReference type="RuleBase" id="RU004227"/>
    </source>
</evidence>
<dbReference type="PRINTS" id="PR00051">
    <property type="entry name" value="DNAA"/>
</dbReference>
<dbReference type="SUPFAM" id="SSF48295">
    <property type="entry name" value="TrpR-like"/>
    <property type="match status" value="1"/>
</dbReference>
<gene>
    <name evidence="8" type="primary">dnaA</name>
    <name evidence="14" type="ORF">A2V72_02950</name>
</gene>
<dbReference type="GO" id="GO:0005524">
    <property type="term" value="F:ATP binding"/>
    <property type="evidence" value="ECO:0007669"/>
    <property type="project" value="UniProtKB-UniRule"/>
</dbReference>
<feature type="binding site" evidence="8">
    <location>
        <position position="158"/>
    </location>
    <ligand>
        <name>ATP</name>
        <dbReference type="ChEBI" id="CHEBI:30616"/>
    </ligand>
</feature>
<protein>
    <recommendedName>
        <fullName evidence="8 9">Chromosomal replication initiator protein DnaA</fullName>
    </recommendedName>
</protein>
<dbReference type="GO" id="GO:0003688">
    <property type="term" value="F:DNA replication origin binding"/>
    <property type="evidence" value="ECO:0007669"/>
    <property type="project" value="UniProtKB-UniRule"/>
</dbReference>
<dbReference type="Pfam" id="PF00308">
    <property type="entry name" value="Bac_DnaA"/>
    <property type="match status" value="1"/>
</dbReference>
<keyword evidence="5 8" id="KW-0067">ATP-binding</keyword>
<evidence type="ECO:0000259" key="12">
    <source>
        <dbReference type="SMART" id="SM00382"/>
    </source>
</evidence>
<dbReference type="SMART" id="SM00760">
    <property type="entry name" value="Bac_DnaA_C"/>
    <property type="match status" value="1"/>
</dbReference>
<comment type="caution">
    <text evidence="14">The sequence shown here is derived from an EMBL/GenBank/DDBJ whole genome shotgun (WGS) entry which is preliminary data.</text>
</comment>
<organism evidence="14 15">
    <name type="scientific">Candidatus Nealsonbacteria bacterium RBG_13_37_56</name>
    <dbReference type="NCBI Taxonomy" id="1801661"/>
    <lineage>
        <taxon>Bacteria</taxon>
        <taxon>Candidatus Nealsoniibacteriota</taxon>
    </lineage>
</organism>
<evidence type="ECO:0000256" key="2">
    <source>
        <dbReference type="ARBA" id="ARBA00022490"/>
    </source>
</evidence>
<feature type="binding site" evidence="8">
    <location>
        <position position="161"/>
    </location>
    <ligand>
        <name>ATP</name>
        <dbReference type="ChEBI" id="CHEBI:30616"/>
    </ligand>
</feature>
<evidence type="ECO:0000256" key="1">
    <source>
        <dbReference type="ARBA" id="ARBA00006583"/>
    </source>
</evidence>
<reference evidence="14 15" key="1">
    <citation type="journal article" date="2016" name="Nat. Commun.">
        <title>Thousands of microbial genomes shed light on interconnected biogeochemical processes in an aquifer system.</title>
        <authorList>
            <person name="Anantharaman K."/>
            <person name="Brown C.T."/>
            <person name="Hug L.A."/>
            <person name="Sharon I."/>
            <person name="Castelle C.J."/>
            <person name="Probst A.J."/>
            <person name="Thomas B.C."/>
            <person name="Singh A."/>
            <person name="Wilkins M.J."/>
            <person name="Karaoz U."/>
            <person name="Brodie E.L."/>
            <person name="Williams K.H."/>
            <person name="Hubbard S.S."/>
            <person name="Banfield J.F."/>
        </authorList>
    </citation>
    <scope>NUCLEOTIDE SEQUENCE [LARGE SCALE GENOMIC DNA]</scope>
</reference>
<dbReference type="InterPro" id="IPR027417">
    <property type="entry name" value="P-loop_NTPase"/>
</dbReference>
<comment type="domain">
    <text evidence="8">Domain I is involved in oligomerization and binding regulators, domain II is flexibile and of varying length in different bacteria, domain III forms the AAA+ region, while domain IV binds dsDNA.</text>
</comment>
<feature type="region of interest" description="Domain I, interacts with DnaA modulators" evidence="8">
    <location>
        <begin position="1"/>
        <end position="92"/>
    </location>
</feature>
<evidence type="ECO:0000259" key="13">
    <source>
        <dbReference type="SMART" id="SM00760"/>
    </source>
</evidence>
<evidence type="ECO:0000256" key="7">
    <source>
        <dbReference type="ARBA" id="ARBA00023125"/>
    </source>
</evidence>
<dbReference type="CDD" id="cd00009">
    <property type="entry name" value="AAA"/>
    <property type="match status" value="1"/>
</dbReference>
<feature type="region of interest" description="Domain III, AAA+ region" evidence="8">
    <location>
        <begin position="114"/>
        <end position="330"/>
    </location>
</feature>
<comment type="caution">
    <text evidence="8">Lacks conserved residue(s) required for the propagation of feature annotation.</text>
</comment>
<dbReference type="GO" id="GO:0005886">
    <property type="term" value="C:plasma membrane"/>
    <property type="evidence" value="ECO:0007669"/>
    <property type="project" value="TreeGrafter"/>
</dbReference>
<dbReference type="InterPro" id="IPR001957">
    <property type="entry name" value="Chromosome_initiator_DnaA"/>
</dbReference>
<evidence type="ECO:0000256" key="8">
    <source>
        <dbReference type="HAMAP-Rule" id="MF_00377"/>
    </source>
</evidence>
<comment type="similarity">
    <text evidence="1 8 11">Belongs to the DnaA family.</text>
</comment>
<dbReference type="CDD" id="cd06571">
    <property type="entry name" value="Bac_DnaA_C"/>
    <property type="match status" value="1"/>
</dbReference>
<feature type="binding site" evidence="8">
    <location>
        <position position="160"/>
    </location>
    <ligand>
        <name>ATP</name>
        <dbReference type="ChEBI" id="CHEBI:30616"/>
    </ligand>
</feature>
<dbReference type="NCBIfam" id="TIGR00362">
    <property type="entry name" value="DnaA"/>
    <property type="match status" value="1"/>
</dbReference>
<dbReference type="Gene3D" id="1.10.1750.10">
    <property type="match status" value="1"/>
</dbReference>
<dbReference type="Proteomes" id="UP000178893">
    <property type="component" value="Unassembled WGS sequence"/>
</dbReference>
<feature type="domain" description="Chromosomal replication initiator DnaA C-terminal" evidence="13">
    <location>
        <begin position="358"/>
        <end position="427"/>
    </location>
</feature>
<comment type="function">
    <text evidence="8 10">Plays an essential role in the initiation and regulation of chromosomal replication. ATP-DnaA binds to the origin of replication (oriC) to initiate formation of the DNA replication initiation complex once per cell cycle. Binds the DnaA box (a 9 base pair repeat at the origin) and separates the double-stranded (ds)DNA. Forms a right-handed helical filament on oriC DNA; dsDNA binds to the exterior of the filament while single-stranded (ss)DNA is stabiized in the filament's interior. The ATP-DnaA-oriC complex binds and stabilizes one strand of the AT-rich DNA unwinding element (DUE), permitting loading of DNA polymerase. After initiation quickly degrades to an ADP-DnaA complex that is not apt for DNA replication. Binds acidic phospholipids.</text>
</comment>
<dbReference type="SMART" id="SM00382">
    <property type="entry name" value="AAA"/>
    <property type="match status" value="1"/>
</dbReference>
<proteinExistence type="inferred from homology"/>
<feature type="domain" description="AAA+ ATPase" evidence="12">
    <location>
        <begin position="147"/>
        <end position="292"/>
    </location>
</feature>
<keyword evidence="4 8" id="KW-0547">Nucleotide-binding</keyword>
<feature type="binding site" evidence="8">
    <location>
        <position position="162"/>
    </location>
    <ligand>
        <name>ATP</name>
        <dbReference type="ChEBI" id="CHEBI:30616"/>
    </ligand>
</feature>
<evidence type="ECO:0000313" key="14">
    <source>
        <dbReference type="EMBL" id="OGZ17889.1"/>
    </source>
</evidence>
<dbReference type="FunFam" id="3.40.50.300:FF:000668">
    <property type="entry name" value="Chromosomal replication initiator protein DnaA"/>
    <property type="match status" value="1"/>
</dbReference>
<dbReference type="Gene3D" id="3.30.300.180">
    <property type="match status" value="1"/>
</dbReference>
<accession>A0A1G2DW85</accession>
<dbReference type="PANTHER" id="PTHR30050:SF2">
    <property type="entry name" value="CHROMOSOMAL REPLICATION INITIATOR PROTEIN DNAA"/>
    <property type="match status" value="1"/>
</dbReference>
<name>A0A1G2DW85_9BACT</name>
<dbReference type="InterPro" id="IPR010921">
    <property type="entry name" value="Trp_repressor/repl_initiator"/>
</dbReference>
<keyword evidence="6 8" id="KW-0446">Lipid-binding</keyword>
<evidence type="ECO:0000256" key="9">
    <source>
        <dbReference type="NCBIfam" id="TIGR00362"/>
    </source>
</evidence>
<dbReference type="InterPro" id="IPR038454">
    <property type="entry name" value="DnaA_N_sf"/>
</dbReference>
<dbReference type="Pfam" id="PF08299">
    <property type="entry name" value="Bac_DnaA_C"/>
    <property type="match status" value="1"/>
</dbReference>
<dbReference type="Gene3D" id="1.10.8.60">
    <property type="match status" value="1"/>
</dbReference>
<evidence type="ECO:0000256" key="5">
    <source>
        <dbReference type="ARBA" id="ARBA00022840"/>
    </source>
</evidence>
<dbReference type="SUPFAM" id="SSF52540">
    <property type="entry name" value="P-loop containing nucleoside triphosphate hydrolases"/>
    <property type="match status" value="1"/>
</dbReference>
<comment type="subunit">
    <text evidence="8">Oligomerizes as a right-handed, spiral filament on DNA at oriC.</text>
</comment>
<dbReference type="GO" id="GO:0006275">
    <property type="term" value="P:regulation of DNA replication"/>
    <property type="evidence" value="ECO:0007669"/>
    <property type="project" value="UniProtKB-UniRule"/>
</dbReference>
<keyword evidence="3 8" id="KW-0235">DNA replication</keyword>
<evidence type="ECO:0000313" key="15">
    <source>
        <dbReference type="Proteomes" id="UP000178893"/>
    </source>
</evidence>
<evidence type="ECO:0000256" key="6">
    <source>
        <dbReference type="ARBA" id="ARBA00023121"/>
    </source>
</evidence>
<dbReference type="InterPro" id="IPR024633">
    <property type="entry name" value="DnaA_N_dom"/>
</dbReference>
<evidence type="ECO:0000256" key="10">
    <source>
        <dbReference type="RuleBase" id="RU000577"/>
    </source>
</evidence>
<evidence type="ECO:0000256" key="4">
    <source>
        <dbReference type="ARBA" id="ARBA00022741"/>
    </source>
</evidence>
<keyword evidence="2 8" id="KW-0963">Cytoplasm</keyword>
<feature type="region of interest" description="Domain IV, binds dsDNA" evidence="8">
    <location>
        <begin position="331"/>
        <end position="451"/>
    </location>
</feature>
<dbReference type="GO" id="GO:0008289">
    <property type="term" value="F:lipid binding"/>
    <property type="evidence" value="ECO:0007669"/>
    <property type="project" value="UniProtKB-KW"/>
</dbReference>
<dbReference type="Gene3D" id="3.40.50.300">
    <property type="entry name" value="P-loop containing nucleotide triphosphate hydrolases"/>
    <property type="match status" value="1"/>
</dbReference>